<proteinExistence type="predicted"/>
<organism evidence="9 10">
    <name type="scientific">Hoeflea olei</name>
    <dbReference type="NCBI Taxonomy" id="1480615"/>
    <lineage>
        <taxon>Bacteria</taxon>
        <taxon>Pseudomonadati</taxon>
        <taxon>Pseudomonadota</taxon>
        <taxon>Alphaproteobacteria</taxon>
        <taxon>Hyphomicrobiales</taxon>
        <taxon>Rhizobiaceae</taxon>
        <taxon>Hoeflea</taxon>
    </lineage>
</organism>
<evidence type="ECO:0000256" key="3">
    <source>
        <dbReference type="ARBA" id="ARBA00022723"/>
    </source>
</evidence>
<dbReference type="GO" id="GO:0020037">
    <property type="term" value="F:heme binding"/>
    <property type="evidence" value="ECO:0007669"/>
    <property type="project" value="InterPro"/>
</dbReference>
<sequence length="148" mass="15439">MIIRTLIAATLIGAAGLAPALAADEPQVVRQDLMKKNGKDLGVLVKMVKGEAPFDAAQAQAALTEIHGVASEFGAYFPEGSETGFDTEAAPAIWSDRAGFDKAVAQFEADAKTAMDAAPADLDALKAVFGPLTKNCGACHETYRLKNS</sequence>
<keyword evidence="1" id="KW-0813">Transport</keyword>
<evidence type="ECO:0000256" key="8">
    <source>
        <dbReference type="SAM" id="SignalP"/>
    </source>
</evidence>
<keyword evidence="4" id="KW-0249">Electron transport</keyword>
<comment type="caution">
    <text evidence="9">The sequence shown here is derived from an EMBL/GenBank/DDBJ whole genome shotgun (WGS) entry which is preliminary data.</text>
</comment>
<evidence type="ECO:0000256" key="5">
    <source>
        <dbReference type="ARBA" id="ARBA00023004"/>
    </source>
</evidence>
<feature type="binding site" description="covalent" evidence="7">
    <location>
        <position position="139"/>
    </location>
    <ligand>
        <name>heme c</name>
        <dbReference type="ChEBI" id="CHEBI:61717"/>
    </ligand>
</feature>
<dbReference type="InterPro" id="IPR012127">
    <property type="entry name" value="Cyt_c_prime"/>
</dbReference>
<keyword evidence="5 6" id="KW-0408">Iron</keyword>
<accession>A0A1C1YY96</accession>
<dbReference type="GO" id="GO:0022900">
    <property type="term" value="P:electron transport chain"/>
    <property type="evidence" value="ECO:0007669"/>
    <property type="project" value="InterPro"/>
</dbReference>
<keyword evidence="2 7" id="KW-0349">Heme</keyword>
<protein>
    <submittedName>
        <fullName evidence="9">Cytochrome C556</fullName>
    </submittedName>
</protein>
<dbReference type="Proteomes" id="UP000094795">
    <property type="component" value="Unassembled WGS sequence"/>
</dbReference>
<dbReference type="GO" id="GO:0009055">
    <property type="term" value="F:electron transfer activity"/>
    <property type="evidence" value="ECO:0007669"/>
    <property type="project" value="InterPro"/>
</dbReference>
<dbReference type="InterPro" id="IPR010980">
    <property type="entry name" value="Cyt_c/b562"/>
</dbReference>
<dbReference type="InterPro" id="IPR002321">
    <property type="entry name" value="Cyt_c_II"/>
</dbReference>
<dbReference type="AlphaFoldDB" id="A0A1C1YY96"/>
<gene>
    <name evidence="9" type="ORF">AWJ14_18210</name>
</gene>
<feature type="binding site" description="axial binding residue" evidence="6">
    <location>
        <position position="140"/>
    </location>
    <ligand>
        <name>heme c</name>
        <dbReference type="ChEBI" id="CHEBI:61717"/>
    </ligand>
    <ligandPart>
        <name>Fe</name>
        <dbReference type="ChEBI" id="CHEBI:18248"/>
    </ligandPart>
</feature>
<dbReference type="PROSITE" id="PS51009">
    <property type="entry name" value="CYTCII"/>
    <property type="match status" value="1"/>
</dbReference>
<dbReference type="Gene3D" id="1.20.120.10">
    <property type="entry name" value="Cytochrome c/b562"/>
    <property type="match status" value="1"/>
</dbReference>
<dbReference type="Pfam" id="PF01322">
    <property type="entry name" value="Cytochrom_C_2"/>
    <property type="match status" value="1"/>
</dbReference>
<dbReference type="OrthoDB" id="9811729at2"/>
<evidence type="ECO:0000313" key="10">
    <source>
        <dbReference type="Proteomes" id="UP000094795"/>
    </source>
</evidence>
<name>A0A1C1YY96_9HYPH</name>
<keyword evidence="3 6" id="KW-0479">Metal-binding</keyword>
<keyword evidence="8" id="KW-0732">Signal</keyword>
<evidence type="ECO:0000256" key="7">
    <source>
        <dbReference type="PIRSR" id="PIRSR000027-2"/>
    </source>
</evidence>
<reference evidence="9 10" key="1">
    <citation type="submission" date="2015-12" db="EMBL/GenBank/DDBJ databases">
        <authorList>
            <person name="Shamseldin A."/>
            <person name="Moawad H."/>
            <person name="Abd El-Rahim W.M."/>
            <person name="Sadowsky M.J."/>
        </authorList>
    </citation>
    <scope>NUCLEOTIDE SEQUENCE [LARGE SCALE GENOMIC DNA]</scope>
    <source>
        <strain evidence="9 10">JC234</strain>
    </source>
</reference>
<comment type="PTM">
    <text evidence="7">Binds 1 heme group per subunit.</text>
</comment>
<dbReference type="GO" id="GO:0005506">
    <property type="term" value="F:iron ion binding"/>
    <property type="evidence" value="ECO:0007669"/>
    <property type="project" value="InterPro"/>
</dbReference>
<evidence type="ECO:0000256" key="1">
    <source>
        <dbReference type="ARBA" id="ARBA00022448"/>
    </source>
</evidence>
<evidence type="ECO:0000256" key="4">
    <source>
        <dbReference type="ARBA" id="ARBA00022982"/>
    </source>
</evidence>
<evidence type="ECO:0000256" key="2">
    <source>
        <dbReference type="ARBA" id="ARBA00022617"/>
    </source>
</evidence>
<dbReference type="EMBL" id="LQZT01000006">
    <property type="protein sequence ID" value="OCW58437.1"/>
    <property type="molecule type" value="Genomic_DNA"/>
</dbReference>
<dbReference type="RefSeq" id="WP_066176319.1">
    <property type="nucleotide sequence ID" value="NZ_LQZT01000006.1"/>
</dbReference>
<dbReference type="GO" id="GO:0042597">
    <property type="term" value="C:periplasmic space"/>
    <property type="evidence" value="ECO:0007669"/>
    <property type="project" value="InterPro"/>
</dbReference>
<evidence type="ECO:0000256" key="6">
    <source>
        <dbReference type="PIRSR" id="PIRSR000027-1"/>
    </source>
</evidence>
<dbReference type="STRING" id="1480615.AWJ14_18210"/>
<keyword evidence="10" id="KW-1185">Reference proteome</keyword>
<feature type="chain" id="PRO_5008656478" evidence="8">
    <location>
        <begin position="23"/>
        <end position="148"/>
    </location>
</feature>
<dbReference type="PIRSF" id="PIRSF000027">
    <property type="entry name" value="Cytc_c_prime"/>
    <property type="match status" value="1"/>
</dbReference>
<dbReference type="SUPFAM" id="SSF47175">
    <property type="entry name" value="Cytochromes"/>
    <property type="match status" value="1"/>
</dbReference>
<feature type="signal peptide" evidence="8">
    <location>
        <begin position="1"/>
        <end position="22"/>
    </location>
</feature>
<evidence type="ECO:0000313" key="9">
    <source>
        <dbReference type="EMBL" id="OCW58437.1"/>
    </source>
</evidence>
<feature type="binding site" description="covalent" evidence="7">
    <location>
        <position position="136"/>
    </location>
    <ligand>
        <name>heme c</name>
        <dbReference type="ChEBI" id="CHEBI:61717"/>
    </ligand>
</feature>